<sequence>MARGESTTDRGGRGESKKTFSPKNSEKVKNCEEKQTRLRSWASKSRKFTEQERSALRINSREAFREFWEGSLEAKDAFDIEHDDAAGRLAQGATRLAAAAYDIVQNVSPIVDIIKDFGAPYGGMAMGTICFVFAIAKNRASMEGQVVSTLADIKDRLPGVRMYQHIYNADDELDQQLQTKIVDAYDSFIDFCIAASDFYTCGSLRRWARALEGNRLDEPASRVQKAVIDVRLVCEELLSKNVNAVKNDLRQVRQQNVELKEQIRELKSQISDMQNDHDLELVRKLLSLEAMSDKAQLAQLERHRCNVAAEFQQSNWYGTTGLEQRLRKVEQGPDFQDWLRSPQSSLLVLAGRNDVLEAIHCWVSPIALDLIAKLTRTSSSSDDNANPCAFYLIGHRDVEDTPLDVLASLVLQLLTLSKEALRTDRAQFAELRAKLEEYHHAQQHGADTSAADLKQKLQDVASRALDLFGSKKIEKPTTTVWIILDRVDQCRAASAMGSPSPGTPGRSQHHRSAGRALLQTLVHLVEHAAAGVTVKVLAVVNRVDLGVEGDELGATRDESVAVLEVDQAEDVY</sequence>
<dbReference type="GeneID" id="98174135"/>
<evidence type="ECO:0000313" key="5">
    <source>
        <dbReference type="Proteomes" id="UP001628179"/>
    </source>
</evidence>
<keyword evidence="5" id="KW-1185">Reference proteome</keyword>
<dbReference type="EMBL" id="BAAFSV010000002">
    <property type="protein sequence ID" value="GAB1313181.1"/>
    <property type="molecule type" value="Genomic_DNA"/>
</dbReference>
<evidence type="ECO:0000313" key="4">
    <source>
        <dbReference type="EMBL" id="GAB1313181.1"/>
    </source>
</evidence>
<organism evidence="4 5">
    <name type="scientific">Madurella fahalii</name>
    <dbReference type="NCBI Taxonomy" id="1157608"/>
    <lineage>
        <taxon>Eukaryota</taxon>
        <taxon>Fungi</taxon>
        <taxon>Dikarya</taxon>
        <taxon>Ascomycota</taxon>
        <taxon>Pezizomycotina</taxon>
        <taxon>Sordariomycetes</taxon>
        <taxon>Sordariomycetidae</taxon>
        <taxon>Sordariales</taxon>
        <taxon>Sordariales incertae sedis</taxon>
        <taxon>Madurella</taxon>
    </lineage>
</organism>
<dbReference type="RefSeq" id="XP_070914913.1">
    <property type="nucleotide sequence ID" value="XM_071058812.1"/>
</dbReference>
<dbReference type="Pfam" id="PF24809">
    <property type="entry name" value="DUF7708"/>
    <property type="match status" value="1"/>
</dbReference>
<dbReference type="Proteomes" id="UP001628179">
    <property type="component" value="Unassembled WGS sequence"/>
</dbReference>
<reference evidence="4 5" key="1">
    <citation type="submission" date="2024-09" db="EMBL/GenBank/DDBJ databases">
        <title>Itraconazole resistance in Madurella fahalii resulting from another homologue of gene encoding cytochrome P450 14-alpha sterol demethylase (CYP51).</title>
        <authorList>
            <person name="Yoshioka I."/>
            <person name="Fahal A.H."/>
            <person name="Kaneko S."/>
            <person name="Yaguchi T."/>
        </authorList>
    </citation>
    <scope>NUCLEOTIDE SEQUENCE [LARGE SCALE GENOMIC DNA]</scope>
    <source>
        <strain evidence="4 5">IFM 68171</strain>
    </source>
</reference>
<feature type="domain" description="DUF7708" evidence="3">
    <location>
        <begin position="102"/>
        <end position="211"/>
    </location>
</feature>
<feature type="region of interest" description="Disordered" evidence="2">
    <location>
        <begin position="1"/>
        <end position="36"/>
    </location>
</feature>
<gene>
    <name evidence="4" type="ORF">MFIFM68171_03391</name>
</gene>
<protein>
    <recommendedName>
        <fullName evidence="3">DUF7708 domain-containing protein</fullName>
    </recommendedName>
</protein>
<evidence type="ECO:0000259" key="3">
    <source>
        <dbReference type="Pfam" id="PF24809"/>
    </source>
</evidence>
<dbReference type="InterPro" id="IPR056125">
    <property type="entry name" value="DUF7708"/>
</dbReference>
<comment type="caution">
    <text evidence="4">The sequence shown here is derived from an EMBL/GenBank/DDBJ whole genome shotgun (WGS) entry which is preliminary data.</text>
</comment>
<feature type="coiled-coil region" evidence="1">
    <location>
        <begin position="235"/>
        <end position="276"/>
    </location>
</feature>
<keyword evidence="1" id="KW-0175">Coiled coil</keyword>
<accession>A0ABQ0G608</accession>
<evidence type="ECO:0000256" key="1">
    <source>
        <dbReference type="SAM" id="Coils"/>
    </source>
</evidence>
<evidence type="ECO:0000256" key="2">
    <source>
        <dbReference type="SAM" id="MobiDB-lite"/>
    </source>
</evidence>
<feature type="region of interest" description="Disordered" evidence="2">
    <location>
        <begin position="493"/>
        <end position="512"/>
    </location>
</feature>
<proteinExistence type="predicted"/>
<name>A0ABQ0G608_9PEZI</name>